<dbReference type="Gene3D" id="3.30.70.20">
    <property type="match status" value="1"/>
</dbReference>
<dbReference type="EMBL" id="VWLB01000045">
    <property type="protein sequence ID" value="KAA3924417.1"/>
    <property type="molecule type" value="Genomic_DNA"/>
</dbReference>
<reference evidence="4 5" key="1">
    <citation type="journal article" date="2019" name="Nat. Med.">
        <title>A library of human gut bacterial isolates paired with longitudinal multiomics data enables mechanistic microbiome research.</title>
        <authorList>
            <person name="Poyet M."/>
            <person name="Groussin M."/>
            <person name="Gibbons S.M."/>
            <person name="Avila-Pacheco J."/>
            <person name="Jiang X."/>
            <person name="Kearney S.M."/>
            <person name="Perrotta A.R."/>
            <person name="Berdy B."/>
            <person name="Zhao S."/>
            <person name="Lieberman T.D."/>
            <person name="Swanson P.K."/>
            <person name="Smith M."/>
            <person name="Roesemann S."/>
            <person name="Alexander J.E."/>
            <person name="Rich S.A."/>
            <person name="Livny J."/>
            <person name="Vlamakis H."/>
            <person name="Clish C."/>
            <person name="Bullock K."/>
            <person name="Deik A."/>
            <person name="Scott J."/>
            <person name="Pierce K.A."/>
            <person name="Xavier R.J."/>
            <person name="Alm E.J."/>
        </authorList>
    </citation>
    <scope>NUCLEOTIDE SEQUENCE [LARGE SCALE GENOMIC DNA]</scope>
    <source>
        <strain evidence="3 5">BIOML-A14</strain>
        <strain evidence="2 4">BIOML-A160</strain>
    </source>
</reference>
<dbReference type="GeneID" id="29453312"/>
<feature type="domain" description="4Fe-4S ferredoxin-type" evidence="1">
    <location>
        <begin position="1"/>
        <end position="30"/>
    </location>
</feature>
<dbReference type="PROSITE" id="PS51379">
    <property type="entry name" value="4FE4S_FER_2"/>
    <property type="match status" value="2"/>
</dbReference>
<dbReference type="InterPro" id="IPR052977">
    <property type="entry name" value="Polyferredoxin-like_ET"/>
</dbReference>
<evidence type="ECO:0000313" key="3">
    <source>
        <dbReference type="EMBL" id="KAA4663314.1"/>
    </source>
</evidence>
<dbReference type="Proteomes" id="UP000365824">
    <property type="component" value="Unassembled WGS sequence"/>
</dbReference>
<sequence>MININNQADCCGCTACASICAHDAITMKPDALGFLYPEVDRSKCVDCGLCEKVCAFNDDYDKSLNIDNPLAYAARHKNEEELRYSRSGAVFVAMSDYILEHGGVVYGAGYADHFRVVHKRATTKEECSEFKGSKYVQSDMNTVFRQVKQDLKAGLVVLFSGTPCQTAGLNSYIGKAQRKNLILIDIICHAVPSPSIWKDYLGYTESKFKSNVIKLEFREKSIGWNQPHMESFTFTDNSIHKDFLLRYLFYSGLISRPSCEHCKYCNLSRPSDLTIGDFWGYEKVVPKMNTDNKGISLVICNTDKGCSFFRECSYMLHTKHVDLMNSLQPNLQHPSSVDPRWHQFAKDYQKRGFLYVARKYGNVGYRYQLRMFMDKIKRKLSI</sequence>
<evidence type="ECO:0000313" key="2">
    <source>
        <dbReference type="EMBL" id="KAA3924417.1"/>
    </source>
</evidence>
<dbReference type="KEGG" id="boa:Bovatus_00896"/>
<accession>A0A5M5MV87</accession>
<dbReference type="RefSeq" id="WP_004295802.1">
    <property type="nucleotide sequence ID" value="NZ_CP012938.1"/>
</dbReference>
<organism evidence="3 5">
    <name type="scientific">Bacteroides ovatus</name>
    <dbReference type="NCBI Taxonomy" id="28116"/>
    <lineage>
        <taxon>Bacteria</taxon>
        <taxon>Pseudomonadati</taxon>
        <taxon>Bacteroidota</taxon>
        <taxon>Bacteroidia</taxon>
        <taxon>Bacteroidales</taxon>
        <taxon>Bacteroidaceae</taxon>
        <taxon>Bacteroides</taxon>
    </lineage>
</organism>
<gene>
    <name evidence="3" type="ORF">F3B98_15365</name>
    <name evidence="2" type="ORF">F3F25_21960</name>
</gene>
<dbReference type="Proteomes" id="UP000435985">
    <property type="component" value="Unassembled WGS sequence"/>
</dbReference>
<dbReference type="PANTHER" id="PTHR43193:SF2">
    <property type="entry name" value="POLYFERREDOXIN PROTEIN FWDF"/>
    <property type="match status" value="1"/>
</dbReference>
<dbReference type="EMBL" id="VWFO01000019">
    <property type="protein sequence ID" value="KAA4663314.1"/>
    <property type="molecule type" value="Genomic_DNA"/>
</dbReference>
<dbReference type="SUPFAM" id="SSF54862">
    <property type="entry name" value="4Fe-4S ferredoxins"/>
    <property type="match status" value="1"/>
</dbReference>
<dbReference type="PANTHER" id="PTHR43193">
    <property type="match status" value="1"/>
</dbReference>
<evidence type="ECO:0000259" key="1">
    <source>
        <dbReference type="PROSITE" id="PS51379"/>
    </source>
</evidence>
<proteinExistence type="predicted"/>
<evidence type="ECO:0000313" key="5">
    <source>
        <dbReference type="Proteomes" id="UP000435985"/>
    </source>
</evidence>
<name>A0A5M5MV87_BACOV</name>
<dbReference type="AlphaFoldDB" id="A0A5M5MV87"/>
<dbReference type="InterPro" id="IPR017896">
    <property type="entry name" value="4Fe4S_Fe-S-bd"/>
</dbReference>
<evidence type="ECO:0000313" key="4">
    <source>
        <dbReference type="Proteomes" id="UP000365824"/>
    </source>
</evidence>
<comment type="caution">
    <text evidence="3">The sequence shown here is derived from an EMBL/GenBank/DDBJ whole genome shotgun (WGS) entry which is preliminary data.</text>
</comment>
<feature type="domain" description="4Fe-4S ferredoxin-type" evidence="1">
    <location>
        <begin position="35"/>
        <end position="65"/>
    </location>
</feature>
<dbReference type="InterPro" id="IPR007525">
    <property type="entry name" value="FrhB_FdhB_C"/>
</dbReference>
<protein>
    <submittedName>
        <fullName evidence="3">4Fe-4S dicluster domain-containing protein</fullName>
    </submittedName>
</protein>
<dbReference type="Pfam" id="PF12838">
    <property type="entry name" value="Fer4_7"/>
    <property type="match status" value="1"/>
</dbReference>
<dbReference type="Pfam" id="PF04432">
    <property type="entry name" value="FrhB_FdhB_C"/>
    <property type="match status" value="1"/>
</dbReference>